<protein>
    <recommendedName>
        <fullName evidence="2">Pyrrolo-quinoline quinone repeat domain-containing protein</fullName>
    </recommendedName>
</protein>
<dbReference type="SMART" id="SM00564">
    <property type="entry name" value="PQQ"/>
    <property type="match status" value="2"/>
</dbReference>
<dbReference type="InterPro" id="IPR018391">
    <property type="entry name" value="PQQ_b-propeller_rpt"/>
</dbReference>
<reference evidence="3" key="1">
    <citation type="submission" date="2021-02" db="EMBL/GenBank/DDBJ databases">
        <authorList>
            <person name="Dougan E. K."/>
            <person name="Rhodes N."/>
            <person name="Thang M."/>
            <person name="Chan C."/>
        </authorList>
    </citation>
    <scope>NUCLEOTIDE SEQUENCE</scope>
</reference>
<dbReference type="Pfam" id="PF13360">
    <property type="entry name" value="PQQ_2"/>
    <property type="match status" value="1"/>
</dbReference>
<dbReference type="InterPro" id="IPR002372">
    <property type="entry name" value="PQQ_rpt_dom"/>
</dbReference>
<evidence type="ECO:0000313" key="3">
    <source>
        <dbReference type="EMBL" id="CAE8700906.1"/>
    </source>
</evidence>
<feature type="compositionally biased region" description="Basic and acidic residues" evidence="1">
    <location>
        <begin position="217"/>
        <end position="231"/>
    </location>
</feature>
<dbReference type="Gene3D" id="2.130.10.10">
    <property type="entry name" value="YVTN repeat-like/Quinoprotein amine dehydrogenase"/>
    <property type="match status" value="1"/>
</dbReference>
<feature type="region of interest" description="Disordered" evidence="1">
    <location>
        <begin position="192"/>
        <end position="231"/>
    </location>
</feature>
<feature type="region of interest" description="Disordered" evidence="1">
    <location>
        <begin position="106"/>
        <end position="130"/>
    </location>
</feature>
<gene>
    <name evidence="3" type="ORF">PGLA2088_LOCUS31833</name>
</gene>
<dbReference type="InterPro" id="IPR011047">
    <property type="entry name" value="Quinoprotein_ADH-like_sf"/>
</dbReference>
<comment type="caution">
    <text evidence="3">The sequence shown here is derived from an EMBL/GenBank/DDBJ whole genome shotgun (WGS) entry which is preliminary data.</text>
</comment>
<feature type="domain" description="Pyrrolo-quinoline quinone repeat" evidence="2">
    <location>
        <begin position="9"/>
        <end position="111"/>
    </location>
</feature>
<dbReference type="AlphaFoldDB" id="A0A813KFY1"/>
<dbReference type="SUPFAM" id="SSF50998">
    <property type="entry name" value="Quinoprotein alcohol dehydrogenase-like"/>
    <property type="match status" value="1"/>
</dbReference>
<evidence type="ECO:0000256" key="1">
    <source>
        <dbReference type="SAM" id="MobiDB-lite"/>
    </source>
</evidence>
<feature type="compositionally biased region" description="Polar residues" evidence="1">
    <location>
        <begin position="109"/>
        <end position="118"/>
    </location>
</feature>
<dbReference type="EMBL" id="CAJNNW010029630">
    <property type="protein sequence ID" value="CAE8700906.1"/>
    <property type="molecule type" value="Genomic_DNA"/>
</dbReference>
<dbReference type="InterPro" id="IPR015943">
    <property type="entry name" value="WD40/YVTN_repeat-like_dom_sf"/>
</dbReference>
<organism evidence="3 4">
    <name type="scientific">Polarella glacialis</name>
    <name type="common">Dinoflagellate</name>
    <dbReference type="NCBI Taxonomy" id="89957"/>
    <lineage>
        <taxon>Eukaryota</taxon>
        <taxon>Sar</taxon>
        <taxon>Alveolata</taxon>
        <taxon>Dinophyceae</taxon>
        <taxon>Suessiales</taxon>
        <taxon>Suessiaceae</taxon>
        <taxon>Polarella</taxon>
    </lineage>
</organism>
<evidence type="ECO:0000259" key="2">
    <source>
        <dbReference type="Pfam" id="PF13360"/>
    </source>
</evidence>
<evidence type="ECO:0000313" key="4">
    <source>
        <dbReference type="Proteomes" id="UP000626109"/>
    </source>
</evidence>
<sequence length="231" mass="24421">MVSIVASDGKLHVVATSSGQQLWVEEHAKLDPRKPTVDSFGAKVFFWAEDGNLQAATLATGEKLWARQLGSVADTPILVGPDGSSLFLGTAQGQLLAVSTSSGEERWSSQEVGTTAQRLSADDAATDRPRLSGSSLLRKKRVAVLLTLLGFLALHRSGKLKRPKGKDEPWLVADILGEPLAALLEETLAGGAAGAKKPVASGEIGSESEPTFPADSLRTESERPAGAREWR</sequence>
<name>A0A813KFY1_POLGL</name>
<dbReference type="Proteomes" id="UP000626109">
    <property type="component" value="Unassembled WGS sequence"/>
</dbReference>
<proteinExistence type="predicted"/>
<accession>A0A813KFY1</accession>